<organism evidence="3 4">
    <name type="scientific">Acorus gramineus</name>
    <name type="common">Dwarf sweet flag</name>
    <dbReference type="NCBI Taxonomy" id="55184"/>
    <lineage>
        <taxon>Eukaryota</taxon>
        <taxon>Viridiplantae</taxon>
        <taxon>Streptophyta</taxon>
        <taxon>Embryophyta</taxon>
        <taxon>Tracheophyta</taxon>
        <taxon>Spermatophyta</taxon>
        <taxon>Magnoliopsida</taxon>
        <taxon>Liliopsida</taxon>
        <taxon>Acoraceae</taxon>
        <taxon>Acorus</taxon>
    </lineage>
</organism>
<evidence type="ECO:0000256" key="1">
    <source>
        <dbReference type="PROSITE-ProRule" id="PRU00175"/>
    </source>
</evidence>
<proteinExistence type="predicted"/>
<dbReference type="PANTHER" id="PTHR46798:SF3">
    <property type="entry name" value="RING FINGER FAMILY PROTEIN"/>
    <property type="match status" value="1"/>
</dbReference>
<keyword evidence="1" id="KW-0479">Metal-binding</keyword>
<sequence length="191" mass="21238">MGLGESENEKDSGGGGEGSVFCSICLEAVVVSGNGGRSTAKLLCGHDFHLDCIGSAFNVKGLMQCPNCRKTEKGNWLYANGYRPCPEVSMDERTHDEDLYDFSEQCDTKDAKRELLKQKGDRSIFAKISQSFLLVVAWVLWLSRNQALFKNARVYIENIWESIAFFITEWGRACVGAKSVRIIRGKPVIEA</sequence>
<dbReference type="PROSITE" id="PS50089">
    <property type="entry name" value="ZF_RING_2"/>
    <property type="match status" value="1"/>
</dbReference>
<dbReference type="InterPro" id="IPR044274">
    <property type="entry name" value="RFI2"/>
</dbReference>
<evidence type="ECO:0000313" key="4">
    <source>
        <dbReference type="Proteomes" id="UP001179952"/>
    </source>
</evidence>
<dbReference type="SMART" id="SM00184">
    <property type="entry name" value="RING"/>
    <property type="match status" value="1"/>
</dbReference>
<dbReference type="AlphaFoldDB" id="A0AAV9BZD0"/>
<dbReference type="GO" id="GO:0004842">
    <property type="term" value="F:ubiquitin-protein transferase activity"/>
    <property type="evidence" value="ECO:0007669"/>
    <property type="project" value="InterPro"/>
</dbReference>
<keyword evidence="1" id="KW-0863">Zinc-finger</keyword>
<dbReference type="Gene3D" id="3.30.40.10">
    <property type="entry name" value="Zinc/RING finger domain, C3HC4 (zinc finger)"/>
    <property type="match status" value="1"/>
</dbReference>
<dbReference type="Proteomes" id="UP001179952">
    <property type="component" value="Unassembled WGS sequence"/>
</dbReference>
<dbReference type="EMBL" id="JAUJYN010000001">
    <property type="protein sequence ID" value="KAK1281374.1"/>
    <property type="molecule type" value="Genomic_DNA"/>
</dbReference>
<reference evidence="3" key="1">
    <citation type="journal article" date="2023" name="Nat. Commun.">
        <title>Diploid and tetraploid genomes of Acorus and the evolution of monocots.</title>
        <authorList>
            <person name="Ma L."/>
            <person name="Liu K.W."/>
            <person name="Li Z."/>
            <person name="Hsiao Y.Y."/>
            <person name="Qi Y."/>
            <person name="Fu T."/>
            <person name="Tang G.D."/>
            <person name="Zhang D."/>
            <person name="Sun W.H."/>
            <person name="Liu D.K."/>
            <person name="Li Y."/>
            <person name="Chen G.Z."/>
            <person name="Liu X.D."/>
            <person name="Liao X.Y."/>
            <person name="Jiang Y.T."/>
            <person name="Yu X."/>
            <person name="Hao Y."/>
            <person name="Huang J."/>
            <person name="Zhao X.W."/>
            <person name="Ke S."/>
            <person name="Chen Y.Y."/>
            <person name="Wu W.L."/>
            <person name="Hsu J.L."/>
            <person name="Lin Y.F."/>
            <person name="Huang M.D."/>
            <person name="Li C.Y."/>
            <person name="Huang L."/>
            <person name="Wang Z.W."/>
            <person name="Zhao X."/>
            <person name="Zhong W.Y."/>
            <person name="Peng D.H."/>
            <person name="Ahmad S."/>
            <person name="Lan S."/>
            <person name="Zhang J.S."/>
            <person name="Tsai W.C."/>
            <person name="Van de Peer Y."/>
            <person name="Liu Z.J."/>
        </authorList>
    </citation>
    <scope>NUCLEOTIDE SEQUENCE</scope>
    <source>
        <strain evidence="3">SCP</strain>
    </source>
</reference>
<keyword evidence="4" id="KW-1185">Reference proteome</keyword>
<reference evidence="3" key="2">
    <citation type="submission" date="2023-06" db="EMBL/GenBank/DDBJ databases">
        <authorList>
            <person name="Ma L."/>
            <person name="Liu K.-W."/>
            <person name="Li Z."/>
            <person name="Hsiao Y.-Y."/>
            <person name="Qi Y."/>
            <person name="Fu T."/>
            <person name="Tang G."/>
            <person name="Zhang D."/>
            <person name="Sun W.-H."/>
            <person name="Liu D.-K."/>
            <person name="Li Y."/>
            <person name="Chen G.-Z."/>
            <person name="Liu X.-D."/>
            <person name="Liao X.-Y."/>
            <person name="Jiang Y.-T."/>
            <person name="Yu X."/>
            <person name="Hao Y."/>
            <person name="Huang J."/>
            <person name="Zhao X.-W."/>
            <person name="Ke S."/>
            <person name="Chen Y.-Y."/>
            <person name="Wu W.-L."/>
            <person name="Hsu J.-L."/>
            <person name="Lin Y.-F."/>
            <person name="Huang M.-D."/>
            <person name="Li C.-Y."/>
            <person name="Huang L."/>
            <person name="Wang Z.-W."/>
            <person name="Zhao X."/>
            <person name="Zhong W.-Y."/>
            <person name="Peng D.-H."/>
            <person name="Ahmad S."/>
            <person name="Lan S."/>
            <person name="Zhang J.-S."/>
            <person name="Tsai W.-C."/>
            <person name="Van De Peer Y."/>
            <person name="Liu Z.-J."/>
        </authorList>
    </citation>
    <scope>NUCLEOTIDE SEQUENCE</scope>
    <source>
        <strain evidence="3">SCP</strain>
        <tissue evidence="3">Leaves</tissue>
    </source>
</reference>
<dbReference type="PANTHER" id="PTHR46798">
    <property type="entry name" value="OS09G0511500 PROTEIN"/>
    <property type="match status" value="1"/>
</dbReference>
<comment type="caution">
    <text evidence="3">The sequence shown here is derived from an EMBL/GenBank/DDBJ whole genome shotgun (WGS) entry which is preliminary data.</text>
</comment>
<keyword evidence="1" id="KW-0862">Zinc</keyword>
<gene>
    <name evidence="3" type="ORF">QJS04_geneDACA019723</name>
</gene>
<name>A0AAV9BZD0_ACOGR</name>
<protein>
    <recommendedName>
        <fullName evidence="2">RING-type domain-containing protein</fullName>
    </recommendedName>
</protein>
<dbReference type="InterPro" id="IPR013083">
    <property type="entry name" value="Znf_RING/FYVE/PHD"/>
</dbReference>
<feature type="domain" description="RING-type" evidence="2">
    <location>
        <begin position="22"/>
        <end position="69"/>
    </location>
</feature>
<dbReference type="SUPFAM" id="SSF57850">
    <property type="entry name" value="RING/U-box"/>
    <property type="match status" value="1"/>
</dbReference>
<accession>A0AAV9BZD0</accession>
<dbReference type="GO" id="GO:0008270">
    <property type="term" value="F:zinc ion binding"/>
    <property type="evidence" value="ECO:0007669"/>
    <property type="project" value="UniProtKB-KW"/>
</dbReference>
<dbReference type="InterPro" id="IPR001841">
    <property type="entry name" value="Znf_RING"/>
</dbReference>
<evidence type="ECO:0000313" key="3">
    <source>
        <dbReference type="EMBL" id="KAK1281374.1"/>
    </source>
</evidence>
<dbReference type="Pfam" id="PF13639">
    <property type="entry name" value="zf-RING_2"/>
    <property type="match status" value="1"/>
</dbReference>
<evidence type="ECO:0000259" key="2">
    <source>
        <dbReference type="PROSITE" id="PS50089"/>
    </source>
</evidence>